<evidence type="ECO:0000256" key="1">
    <source>
        <dbReference type="ARBA" id="ARBA00009207"/>
    </source>
</evidence>
<feature type="region of interest" description="Disordered" evidence="2">
    <location>
        <begin position="491"/>
        <end position="585"/>
    </location>
</feature>
<feature type="compositionally biased region" description="Basic and acidic residues" evidence="2">
    <location>
        <begin position="284"/>
        <end position="293"/>
    </location>
</feature>
<feature type="region of interest" description="Disordered" evidence="2">
    <location>
        <begin position="364"/>
        <end position="444"/>
    </location>
</feature>
<dbReference type="GO" id="GO:0005634">
    <property type="term" value="C:nucleus"/>
    <property type="evidence" value="ECO:0007669"/>
    <property type="project" value="TreeGrafter"/>
</dbReference>
<dbReference type="STRING" id="6216.A0A0R3SAZ1"/>
<name>A0A0R3SAZ1_HYMDI</name>
<dbReference type="EMBL" id="UYSG01000304">
    <property type="protein sequence ID" value="VDL19035.1"/>
    <property type="molecule type" value="Genomic_DNA"/>
</dbReference>
<dbReference type="GO" id="GO:0005737">
    <property type="term" value="C:cytoplasm"/>
    <property type="evidence" value="ECO:0007669"/>
    <property type="project" value="TreeGrafter"/>
</dbReference>
<dbReference type="PANTHER" id="PTHR16487:SF0">
    <property type="entry name" value="PROTEIN PHOSPHATASE 4 REGULATORY SUBUNIT 2-RELATED"/>
    <property type="match status" value="1"/>
</dbReference>
<reference evidence="3 4" key="2">
    <citation type="submission" date="2018-11" db="EMBL/GenBank/DDBJ databases">
        <authorList>
            <consortium name="Pathogen Informatics"/>
        </authorList>
    </citation>
    <scope>NUCLEOTIDE SEQUENCE [LARGE SCALE GENOMIC DNA]</scope>
</reference>
<feature type="compositionally biased region" description="Low complexity" evidence="2">
    <location>
        <begin position="364"/>
        <end position="383"/>
    </location>
</feature>
<dbReference type="WBParaSite" id="HDID_0000157301-mRNA-1">
    <property type="protein sequence ID" value="HDID_0000157301-mRNA-1"/>
    <property type="gene ID" value="HDID_0000157301"/>
</dbReference>
<dbReference type="OrthoDB" id="341898at2759"/>
<feature type="compositionally biased region" description="Polar residues" evidence="2">
    <location>
        <begin position="530"/>
        <end position="542"/>
    </location>
</feature>
<feature type="compositionally biased region" description="Acidic residues" evidence="2">
    <location>
        <begin position="544"/>
        <end position="553"/>
    </location>
</feature>
<evidence type="ECO:0000313" key="5">
    <source>
        <dbReference type="WBParaSite" id="HDID_0000157301-mRNA-1"/>
    </source>
</evidence>
<dbReference type="Proteomes" id="UP000274504">
    <property type="component" value="Unassembled WGS sequence"/>
</dbReference>
<accession>A0A0R3SAZ1</accession>
<reference evidence="5" key="1">
    <citation type="submission" date="2017-02" db="UniProtKB">
        <authorList>
            <consortium name="WormBaseParasite"/>
        </authorList>
    </citation>
    <scope>IDENTIFICATION</scope>
</reference>
<feature type="region of interest" description="Disordered" evidence="2">
    <location>
        <begin position="165"/>
        <end position="202"/>
    </location>
</feature>
<feature type="compositionally biased region" description="Basic and acidic residues" evidence="2">
    <location>
        <begin position="514"/>
        <end position="526"/>
    </location>
</feature>
<proteinExistence type="inferred from homology"/>
<feature type="region of interest" description="Disordered" evidence="2">
    <location>
        <begin position="263"/>
        <end position="338"/>
    </location>
</feature>
<dbReference type="InterPro" id="IPR015267">
    <property type="entry name" value="PPP4R2"/>
</dbReference>
<evidence type="ECO:0000256" key="2">
    <source>
        <dbReference type="SAM" id="MobiDB-lite"/>
    </source>
</evidence>
<dbReference type="Pfam" id="PF09184">
    <property type="entry name" value="PPP4R2"/>
    <property type="match status" value="1"/>
</dbReference>
<protein>
    <submittedName>
        <fullName evidence="5">Serine/threonine-protein phosphatase 4 regulatory subunit 2</fullName>
    </submittedName>
</protein>
<organism evidence="5">
    <name type="scientific">Hymenolepis diminuta</name>
    <name type="common">Rat tapeworm</name>
    <dbReference type="NCBI Taxonomy" id="6216"/>
    <lineage>
        <taxon>Eukaryota</taxon>
        <taxon>Metazoa</taxon>
        <taxon>Spiralia</taxon>
        <taxon>Lophotrochozoa</taxon>
        <taxon>Platyhelminthes</taxon>
        <taxon>Cestoda</taxon>
        <taxon>Eucestoda</taxon>
        <taxon>Cyclophyllidea</taxon>
        <taxon>Hymenolepididae</taxon>
        <taxon>Hymenolepis</taxon>
    </lineage>
</organism>
<dbReference type="GO" id="GO:0030289">
    <property type="term" value="C:protein phosphatase 4 complex"/>
    <property type="evidence" value="ECO:0007669"/>
    <property type="project" value="InterPro"/>
</dbReference>
<evidence type="ECO:0000313" key="3">
    <source>
        <dbReference type="EMBL" id="VDL19035.1"/>
    </source>
</evidence>
<dbReference type="PANTHER" id="PTHR16487">
    <property type="entry name" value="PPP4R2-RELATED PROTEIN"/>
    <property type="match status" value="1"/>
</dbReference>
<feature type="compositionally biased region" description="Basic and acidic residues" evidence="2">
    <location>
        <begin position="424"/>
        <end position="444"/>
    </location>
</feature>
<sequence length="585" mass="64964">MTLLDMENKESILAALNDLEPDGKPPAILDEYLREIAKHGLTFIPWIHIKPLILLKFNYIMDEYIEDVDGNMNQNVLRPTDINDLRERVYRILCQFEGTPFTIQRICELLSDPRKHYSRPDKFLRGFEKVCLVVSTVDAYGNKIHNVEPRLSGTIERCMPFVLNGTSGESGLNEDSPGRSKRSEDGEEEDNEDITSPRRPCINFYRRPTSKLVDGLQKSFGGDSLIGAYSPGIPGKHTLQRPFLSGRGSSAIPFNTIFEDSEASGAGAAEDDDGNSSSSDDGGEEMKQEKSECEGSISDEGKALSTSESTQRQRPLTGIQKLFMENEEDDHDMVISPVPSIEQMLRPMGQLEAFVNTISMVTASPTSSSLSHSTTGTSDSPLLKEPPPSPSSDDSESTSESEEKEVEIPITEINSPKEDESESKEEQKGHAEEGETPLKTELEKDVATISVSLTVIRQPSLKRLDSDVPADDNAVASLASPAKRMRFDSEQEFTDIEFSETTPVAMDYDEESSKEDSPEQSNFKEDESNEVQFSSNNSQCCNTLEEEQIDQEYEASSTVSTESQDEQEQPHTTVDSDTGEKERLK</sequence>
<evidence type="ECO:0000313" key="4">
    <source>
        <dbReference type="Proteomes" id="UP000274504"/>
    </source>
</evidence>
<feature type="compositionally biased region" description="Acidic residues" evidence="2">
    <location>
        <begin position="393"/>
        <end position="405"/>
    </location>
</feature>
<dbReference type="GO" id="GO:0019888">
    <property type="term" value="F:protein phosphatase regulator activity"/>
    <property type="evidence" value="ECO:0007669"/>
    <property type="project" value="InterPro"/>
</dbReference>
<feature type="compositionally biased region" description="Polar residues" evidence="2">
    <location>
        <begin position="304"/>
        <end position="314"/>
    </location>
</feature>
<comment type="similarity">
    <text evidence="1">Belongs to the PPP4R2 family.</text>
</comment>
<dbReference type="AlphaFoldDB" id="A0A0R3SAZ1"/>
<gene>
    <name evidence="3" type="ORF">HDID_LOCUS1574</name>
</gene>